<dbReference type="AlphaFoldDB" id="A0AAI9ZXB9"/>
<organism evidence="1 2">
    <name type="scientific">Colletotrichum phormii</name>
    <dbReference type="NCBI Taxonomy" id="359342"/>
    <lineage>
        <taxon>Eukaryota</taxon>
        <taxon>Fungi</taxon>
        <taxon>Dikarya</taxon>
        <taxon>Ascomycota</taxon>
        <taxon>Pezizomycotina</taxon>
        <taxon>Sordariomycetes</taxon>
        <taxon>Hypocreomycetidae</taxon>
        <taxon>Glomerellales</taxon>
        <taxon>Glomerellaceae</taxon>
        <taxon>Colletotrichum</taxon>
        <taxon>Colletotrichum acutatum species complex</taxon>
    </lineage>
</organism>
<keyword evidence="2" id="KW-1185">Reference proteome</keyword>
<name>A0AAI9ZXB9_9PEZI</name>
<proteinExistence type="predicted"/>
<accession>A0AAI9ZXB9</accession>
<gene>
    <name evidence="1" type="ORF">BDP81DRAFT_185808</name>
</gene>
<protein>
    <submittedName>
        <fullName evidence="1">Uncharacterized protein</fullName>
    </submittedName>
</protein>
<sequence>MYFEIGNSARGVRSAPLQFGPDQPFALPSISMLVGPAASHLCSFRLEGNTPSLPWISLVGVFEGPRSACGCIHISSRPPPTQALEFCFRRDRLPPIPSLSPRGPGLLLRRTSSAIRPCQRLARHRPEPPKLSRQFSSAAMLWDNLYGSMPALPSHESGQPSWEIFPASYGETIRIHVRRNGRAVPSI</sequence>
<evidence type="ECO:0000313" key="1">
    <source>
        <dbReference type="EMBL" id="KAK1639949.1"/>
    </source>
</evidence>
<reference evidence="1" key="1">
    <citation type="submission" date="2021-06" db="EMBL/GenBank/DDBJ databases">
        <title>Comparative genomics, transcriptomics and evolutionary studies reveal genomic signatures of adaptation to plant cell wall in hemibiotrophic fungi.</title>
        <authorList>
            <consortium name="DOE Joint Genome Institute"/>
            <person name="Baroncelli R."/>
            <person name="Diaz J.F."/>
            <person name="Benocci T."/>
            <person name="Peng M."/>
            <person name="Battaglia E."/>
            <person name="Haridas S."/>
            <person name="Andreopoulos W."/>
            <person name="Labutti K."/>
            <person name="Pangilinan J."/>
            <person name="Floch G.L."/>
            <person name="Makela M.R."/>
            <person name="Henrissat B."/>
            <person name="Grigoriev I.V."/>
            <person name="Crouch J.A."/>
            <person name="De Vries R.P."/>
            <person name="Sukno S.A."/>
            <person name="Thon M.R."/>
        </authorList>
    </citation>
    <scope>NUCLEOTIDE SEQUENCE</scope>
    <source>
        <strain evidence="1">CBS 102054</strain>
    </source>
</reference>
<dbReference type="EMBL" id="JAHMHQ010000005">
    <property type="protein sequence ID" value="KAK1639949.1"/>
    <property type="molecule type" value="Genomic_DNA"/>
</dbReference>
<dbReference type="RefSeq" id="XP_060448556.1">
    <property type="nucleotide sequence ID" value="XM_060582348.1"/>
</dbReference>
<comment type="caution">
    <text evidence="1">The sequence shown here is derived from an EMBL/GenBank/DDBJ whole genome shotgun (WGS) entry which is preliminary data.</text>
</comment>
<evidence type="ECO:0000313" key="2">
    <source>
        <dbReference type="Proteomes" id="UP001243989"/>
    </source>
</evidence>
<dbReference type="GeneID" id="85467210"/>
<dbReference type="Proteomes" id="UP001243989">
    <property type="component" value="Unassembled WGS sequence"/>
</dbReference>